<reference evidence="3" key="1">
    <citation type="submission" date="2019-02" db="EMBL/GenBank/DDBJ databases">
        <title>FDA dAtabase for Regulatory Grade micrObial Sequences (FDA-ARGOS): Supporting development and validation of Infectious Disease Dx tests.</title>
        <authorList>
            <person name="Duncan R."/>
            <person name="Fisher C."/>
            <person name="Tallon L."/>
            <person name="Sadzewicz L."/>
            <person name="Sengamalay N."/>
            <person name="Ott S."/>
            <person name="Godinez A."/>
            <person name="Nagaraj S."/>
            <person name="Vavikolanu K."/>
            <person name="Vyas G."/>
            <person name="Nadendla S."/>
            <person name="Aluvathingal J."/>
            <person name="Sichtig H."/>
        </authorList>
    </citation>
    <scope>NUCLEOTIDE SEQUENCE [LARGE SCALE GENOMIC DNA]</scope>
    <source>
        <strain evidence="3">FDAARGOS_360</strain>
    </source>
</reference>
<evidence type="ECO:0000256" key="1">
    <source>
        <dbReference type="SAM" id="MobiDB-lite"/>
    </source>
</evidence>
<dbReference type="EMBL" id="RHLD01000062">
    <property type="protein sequence ID" value="TPP43970.1"/>
    <property type="molecule type" value="Genomic_DNA"/>
</dbReference>
<protein>
    <submittedName>
        <fullName evidence="2">Ribosome biogenesis protein SLX9 family protein</fullName>
    </submittedName>
</protein>
<feature type="compositionally biased region" description="Basic and acidic residues" evidence="1">
    <location>
        <begin position="56"/>
        <end position="70"/>
    </location>
</feature>
<feature type="region of interest" description="Disordered" evidence="1">
    <location>
        <begin position="1"/>
        <end position="96"/>
    </location>
</feature>
<accession>A0A504XCN4</accession>
<name>A0A504XCN4_LEIDO</name>
<feature type="compositionally biased region" description="Basic residues" evidence="1">
    <location>
        <begin position="1"/>
        <end position="18"/>
    </location>
</feature>
<feature type="region of interest" description="Disordered" evidence="1">
    <location>
        <begin position="162"/>
        <end position="183"/>
    </location>
</feature>
<dbReference type="VEuPathDB" id="TriTrypDB:LdBPK_020450.1"/>
<evidence type="ECO:0000313" key="2">
    <source>
        <dbReference type="EMBL" id="TPP43970.1"/>
    </source>
</evidence>
<dbReference type="Proteomes" id="UP000318821">
    <property type="component" value="Unassembled WGS sequence"/>
</dbReference>
<gene>
    <name evidence="2" type="ORF">CGC20_37110</name>
</gene>
<organism evidence="2 3">
    <name type="scientific">Leishmania donovani</name>
    <dbReference type="NCBI Taxonomy" id="5661"/>
    <lineage>
        <taxon>Eukaryota</taxon>
        <taxon>Discoba</taxon>
        <taxon>Euglenozoa</taxon>
        <taxon>Kinetoplastea</taxon>
        <taxon>Metakinetoplastina</taxon>
        <taxon>Trypanosomatida</taxon>
        <taxon>Trypanosomatidae</taxon>
        <taxon>Leishmaniinae</taxon>
        <taxon>Leishmania</taxon>
    </lineage>
</organism>
<proteinExistence type="predicted"/>
<dbReference type="AlphaFoldDB" id="A0A504XCN4"/>
<comment type="caution">
    <text evidence="2">The sequence shown here is derived from an EMBL/GenBank/DDBJ whole genome shotgun (WGS) entry which is preliminary data.</text>
</comment>
<evidence type="ECO:0000313" key="3">
    <source>
        <dbReference type="Proteomes" id="UP000318821"/>
    </source>
</evidence>
<dbReference type="VEuPathDB" id="TriTrypDB:LdCL_020010000"/>
<sequence length="183" mass="19623">MAGGKSSKRVKLRTKIARRQQTQHATDEHAPSSSGLSSSPPPVGGAGEATAAPPTEVDRQAALHIRDALRQRQGRTGRAPAMKVKEARGVRATAAPTRMTVAQEELQLFDAVQTVPAYAEDPFAAVMQHLSATMDVLQPQTPDEGLAARPCTLWLVHRLQESALPEGRVQPQPLPTKTLSTSK</sequence>
<dbReference type="VEuPathDB" id="TriTrypDB:LDHU3_02.0570"/>